<accession>A0A3R7P653</accession>
<feature type="compositionally biased region" description="Polar residues" evidence="1">
    <location>
        <begin position="247"/>
        <end position="258"/>
    </location>
</feature>
<sequence>MYARPESSDLIEGRPQGRSYDALHGQETVVSRYATVMTALRLRYPRVTHFAEHEELSKVDARSHAHGGPQPFPSPLCPCTRSPQTGRFPPQCPLPPWSPSLLSLPSQSTLSPFPPLCPLPASSPCLARPPRLETLPPFLLWAPSLLCPPFTPSPPLSSSDTSLRSPFPPLHPHPFALLSPFLASAPLPVPRRLPLPSCWRHRLPPKPTDDPSLLSWDRATSATLATPLASSTVGTPFRPDPLPPSTLHESAQPSTCTTPYAPHPRPDPPSTTPLTPTSPAETPRRLPRHLNSHSPPPPVPSAPTPRPHLAASSRPLPPTPPLPYSLPPAPYPLNSRLPECTPPSSPINSESLIPRPSPEITPPLPSPPPPHPDSRHPSPLLLPSTPTSSQPSLLHLTPRPIPPPHSHSRPPLLPPHTRHGTTTRASPRCTSLDPSKRQQ</sequence>
<evidence type="ECO:0000313" key="3">
    <source>
        <dbReference type="Proteomes" id="UP000283509"/>
    </source>
</evidence>
<feature type="compositionally biased region" description="Pro residues" evidence="1">
    <location>
        <begin position="355"/>
        <end position="371"/>
    </location>
</feature>
<feature type="region of interest" description="Disordered" evidence="1">
    <location>
        <begin position="227"/>
        <end position="439"/>
    </location>
</feature>
<feature type="compositionally biased region" description="Low complexity" evidence="1">
    <location>
        <begin position="272"/>
        <end position="281"/>
    </location>
</feature>
<gene>
    <name evidence="2" type="ORF">C7M84_019918</name>
</gene>
<feature type="compositionally biased region" description="Pro residues" evidence="1">
    <location>
        <begin position="315"/>
        <end position="331"/>
    </location>
</feature>
<protein>
    <submittedName>
        <fullName evidence="2">Uncharacterized protein</fullName>
    </submittedName>
</protein>
<proteinExistence type="predicted"/>
<feature type="compositionally biased region" description="Pro residues" evidence="1">
    <location>
        <begin position="294"/>
        <end position="306"/>
    </location>
</feature>
<reference evidence="2 3" key="2">
    <citation type="submission" date="2019-01" db="EMBL/GenBank/DDBJ databases">
        <title>The decoding of complex shrimp genome reveals the adaptation for benthos swimmer, frequently molting mechanism and breeding impact on genome.</title>
        <authorList>
            <person name="Sun Y."/>
            <person name="Gao Y."/>
            <person name="Yu Y."/>
        </authorList>
    </citation>
    <scope>NUCLEOTIDE SEQUENCE [LARGE SCALE GENOMIC DNA]</scope>
    <source>
        <tissue evidence="2">Muscle</tissue>
    </source>
</reference>
<feature type="compositionally biased region" description="Pro residues" evidence="1">
    <location>
        <begin position="261"/>
        <end position="271"/>
    </location>
</feature>
<reference evidence="2 3" key="1">
    <citation type="submission" date="2018-04" db="EMBL/GenBank/DDBJ databases">
        <authorList>
            <person name="Zhang X."/>
            <person name="Yuan J."/>
            <person name="Li F."/>
            <person name="Xiang J."/>
        </authorList>
    </citation>
    <scope>NUCLEOTIDE SEQUENCE [LARGE SCALE GENOMIC DNA]</scope>
    <source>
        <tissue evidence="2">Muscle</tissue>
    </source>
</reference>
<comment type="caution">
    <text evidence="2">The sequence shown here is derived from an EMBL/GenBank/DDBJ whole genome shotgun (WGS) entry which is preliminary data.</text>
</comment>
<feature type="compositionally biased region" description="Low complexity" evidence="1">
    <location>
        <begin position="377"/>
        <end position="398"/>
    </location>
</feature>
<keyword evidence="3" id="KW-1185">Reference proteome</keyword>
<evidence type="ECO:0000256" key="1">
    <source>
        <dbReference type="SAM" id="MobiDB-lite"/>
    </source>
</evidence>
<dbReference type="Proteomes" id="UP000283509">
    <property type="component" value="Unassembled WGS sequence"/>
</dbReference>
<name>A0A3R7P653_PENVA</name>
<dbReference type="EMBL" id="QCYY01003747">
    <property type="protein sequence ID" value="ROT62247.1"/>
    <property type="molecule type" value="Genomic_DNA"/>
</dbReference>
<organism evidence="2 3">
    <name type="scientific">Penaeus vannamei</name>
    <name type="common">Whiteleg shrimp</name>
    <name type="synonym">Litopenaeus vannamei</name>
    <dbReference type="NCBI Taxonomy" id="6689"/>
    <lineage>
        <taxon>Eukaryota</taxon>
        <taxon>Metazoa</taxon>
        <taxon>Ecdysozoa</taxon>
        <taxon>Arthropoda</taxon>
        <taxon>Crustacea</taxon>
        <taxon>Multicrustacea</taxon>
        <taxon>Malacostraca</taxon>
        <taxon>Eumalacostraca</taxon>
        <taxon>Eucarida</taxon>
        <taxon>Decapoda</taxon>
        <taxon>Dendrobranchiata</taxon>
        <taxon>Penaeoidea</taxon>
        <taxon>Penaeidae</taxon>
        <taxon>Penaeus</taxon>
    </lineage>
</organism>
<dbReference type="AlphaFoldDB" id="A0A3R7P653"/>
<evidence type="ECO:0000313" key="2">
    <source>
        <dbReference type="EMBL" id="ROT62247.1"/>
    </source>
</evidence>